<gene>
    <name evidence="2" type="ordered locus">RHA1_ro11001</name>
</gene>
<dbReference type="EMBL" id="CP000434">
    <property type="protein sequence ID" value="ABH00648.1"/>
    <property type="molecule type" value="Genomic_DNA"/>
</dbReference>
<dbReference type="KEGG" id="rha:RHA1_ro11001"/>
<dbReference type="AlphaFoldDB" id="Q0RVN8"/>
<reference evidence="3" key="1">
    <citation type="journal article" date="2006" name="Proc. Natl. Acad. Sci. U.S.A.">
        <title>The complete genome of Rhodococcus sp. RHA1 provides insights into a catabolic powerhouse.</title>
        <authorList>
            <person name="McLeod M.P."/>
            <person name="Warren R.L."/>
            <person name="Hsiao W.W.L."/>
            <person name="Araki N."/>
            <person name="Myhre M."/>
            <person name="Fernandes C."/>
            <person name="Miyazawa D."/>
            <person name="Wong W."/>
            <person name="Lillquist A.L."/>
            <person name="Wang D."/>
            <person name="Dosanjh M."/>
            <person name="Hara H."/>
            <person name="Petrescu A."/>
            <person name="Morin R.D."/>
            <person name="Yang G."/>
            <person name="Stott J.M."/>
            <person name="Schein J.E."/>
            <person name="Shin H."/>
            <person name="Smailus D."/>
            <person name="Siddiqui A.S."/>
            <person name="Marra M.A."/>
            <person name="Jones S.J.M."/>
            <person name="Holt R."/>
            <person name="Brinkman F.S.L."/>
            <person name="Miyauchi K."/>
            <person name="Fukuda M."/>
            <person name="Davies J.E."/>
            <person name="Mohn W.W."/>
            <person name="Eltis L.D."/>
        </authorList>
    </citation>
    <scope>NUCLEOTIDE SEQUENCE [LARGE SCALE GENOMIC DNA]</scope>
    <source>
        <strain evidence="3">RHA1</strain>
    </source>
</reference>
<organism evidence="2 3">
    <name type="scientific">Rhodococcus jostii (strain RHA1)</name>
    <dbReference type="NCBI Taxonomy" id="101510"/>
    <lineage>
        <taxon>Bacteria</taxon>
        <taxon>Bacillati</taxon>
        <taxon>Actinomycetota</taxon>
        <taxon>Actinomycetes</taxon>
        <taxon>Mycobacteriales</taxon>
        <taxon>Nocardiaceae</taxon>
        <taxon>Rhodococcus</taxon>
    </lineage>
</organism>
<dbReference type="HOGENOM" id="CLU_2411235_0_0_11"/>
<evidence type="ECO:0000256" key="1">
    <source>
        <dbReference type="SAM" id="MobiDB-lite"/>
    </source>
</evidence>
<accession>Q0RVN8</accession>
<sequence length="92" mass="10469">MYITRVNTDSSTDYRNMLSINNFRNRLKQDEQTPVRPPTPRRRHSPEPGRRRPHITNRGHVITPGHSGITPPHSTRPAPRGSGAGRARREAN</sequence>
<dbReference type="Proteomes" id="UP000008710">
    <property type="component" value="Plasmid pRHL3"/>
</dbReference>
<proteinExistence type="predicted"/>
<geneLocation type="plasmid" evidence="2 3">
    <name>pRHL3</name>
</geneLocation>
<evidence type="ECO:0000313" key="2">
    <source>
        <dbReference type="EMBL" id="ABH00648.1"/>
    </source>
</evidence>
<keyword evidence="2" id="KW-0614">Plasmid</keyword>
<protein>
    <submittedName>
        <fullName evidence="2">Uncharacterized protein</fullName>
    </submittedName>
</protein>
<evidence type="ECO:0000313" key="3">
    <source>
        <dbReference type="Proteomes" id="UP000008710"/>
    </source>
</evidence>
<name>Q0RVN8_RHOJR</name>
<feature type="region of interest" description="Disordered" evidence="1">
    <location>
        <begin position="22"/>
        <end position="92"/>
    </location>
</feature>